<dbReference type="PROSITE" id="PS50802">
    <property type="entry name" value="OTU"/>
    <property type="match status" value="1"/>
</dbReference>
<evidence type="ECO:0000256" key="4">
    <source>
        <dbReference type="ARBA" id="ARBA00022801"/>
    </source>
</evidence>
<dbReference type="GO" id="GO:0004843">
    <property type="term" value="F:cysteine-type deubiquitinase activity"/>
    <property type="evidence" value="ECO:0007669"/>
    <property type="project" value="UniProtKB-UniRule"/>
</dbReference>
<dbReference type="SUPFAM" id="SSF54001">
    <property type="entry name" value="Cysteine proteinases"/>
    <property type="match status" value="1"/>
</dbReference>
<accession>A0A168EFX2</accession>
<protein>
    <recommendedName>
        <fullName evidence="6">Ubiquitin thioesterase OTU</fullName>
        <ecNumber evidence="6">3.4.19.12</ecNumber>
    </recommendedName>
</protein>
<evidence type="ECO:0000256" key="2">
    <source>
        <dbReference type="ARBA" id="ARBA00022670"/>
    </source>
</evidence>
<dbReference type="InterPro" id="IPR003323">
    <property type="entry name" value="OTU_dom"/>
</dbReference>
<keyword evidence="3 6" id="KW-0833">Ubl conjugation pathway</keyword>
<dbReference type="InterPro" id="IPR048857">
    <property type="entry name" value="OTU1_Ubl"/>
</dbReference>
<keyword evidence="4 6" id="KW-0378">Hydrolase</keyword>
<evidence type="ECO:0000256" key="1">
    <source>
        <dbReference type="ARBA" id="ARBA00000707"/>
    </source>
</evidence>
<dbReference type="GeneID" id="30016953"/>
<dbReference type="GO" id="GO:0005829">
    <property type="term" value="C:cytosol"/>
    <property type="evidence" value="ECO:0007669"/>
    <property type="project" value="TreeGrafter"/>
</dbReference>
<dbReference type="PANTHER" id="PTHR13312:SF0">
    <property type="entry name" value="UBIQUITIN THIOESTERASE OTU1"/>
    <property type="match status" value="1"/>
</dbReference>
<evidence type="ECO:0000256" key="3">
    <source>
        <dbReference type="ARBA" id="ARBA00022786"/>
    </source>
</evidence>
<reference evidence="8 9" key="1">
    <citation type="journal article" date="2016" name="Genome Biol. Evol.">
        <title>Divergent and convergent evolution of fungal pathogenicity.</title>
        <authorList>
            <person name="Shang Y."/>
            <person name="Xiao G."/>
            <person name="Zheng P."/>
            <person name="Cen K."/>
            <person name="Zhan S."/>
            <person name="Wang C."/>
        </authorList>
    </citation>
    <scope>NUCLEOTIDE SEQUENCE [LARGE SCALE GENOMIC DNA]</scope>
    <source>
        <strain evidence="8 9">ARSEF 2679</strain>
    </source>
</reference>
<dbReference type="RefSeq" id="XP_018708718.1">
    <property type="nucleotide sequence ID" value="XM_018844268.1"/>
</dbReference>
<dbReference type="PANTHER" id="PTHR13312">
    <property type="entry name" value="HIV-INDUCED PROTEIN-7-LIKE PROTEASE"/>
    <property type="match status" value="1"/>
</dbReference>
<dbReference type="Proteomes" id="UP000076744">
    <property type="component" value="Unassembled WGS sequence"/>
</dbReference>
<keyword evidence="5 6" id="KW-0788">Thiol protease</keyword>
<organism evidence="8 9">
    <name type="scientific">Cordyceps fumosorosea (strain ARSEF 2679)</name>
    <name type="common">Isaria fumosorosea</name>
    <dbReference type="NCBI Taxonomy" id="1081104"/>
    <lineage>
        <taxon>Eukaryota</taxon>
        <taxon>Fungi</taxon>
        <taxon>Dikarya</taxon>
        <taxon>Ascomycota</taxon>
        <taxon>Pezizomycotina</taxon>
        <taxon>Sordariomycetes</taxon>
        <taxon>Hypocreomycetidae</taxon>
        <taxon>Hypocreales</taxon>
        <taxon>Cordycipitaceae</taxon>
        <taxon>Cordyceps</taxon>
    </lineage>
</organism>
<evidence type="ECO:0000256" key="5">
    <source>
        <dbReference type="ARBA" id="ARBA00022807"/>
    </source>
</evidence>
<evidence type="ECO:0000259" key="7">
    <source>
        <dbReference type="PROSITE" id="PS50802"/>
    </source>
</evidence>
<dbReference type="EMBL" id="AZHB01000001">
    <property type="protein sequence ID" value="OAA73760.1"/>
    <property type="molecule type" value="Genomic_DNA"/>
</dbReference>
<dbReference type="Pfam" id="PF02338">
    <property type="entry name" value="OTU"/>
    <property type="match status" value="1"/>
</dbReference>
<name>A0A168EFX2_CORFA</name>
<evidence type="ECO:0000256" key="6">
    <source>
        <dbReference type="RuleBase" id="RU367104"/>
    </source>
</evidence>
<dbReference type="CDD" id="cd22745">
    <property type="entry name" value="OTU_OTU1"/>
    <property type="match status" value="1"/>
</dbReference>
<sequence length="366" mass="40642">MRARYKWPGGTGIITLGDDATLGDVVKELTTRTLVTNFGIKFGPPTAMKDLDMTETDQLAKSLGIHGETLTLVPREERPFPSKQSIGEEHSFRAEHHGEQKLEPHEVNVPWGSREGTLLLRVMPSDNSCLFTAFGGALPQQVPASKLRQMMAEYIRQHPDVYTEAVLGVPPEQYCRSIMNPDRWGGGIELTVLSNIFDIRICTYDVETQNLIPFGEGKRDQCILVYSGIHYDRISFSYSDYPYTDPMLPPEMDRTTWPIEDVEVLAKAQELVGKLHMAHYFTNMDGLVLKCDVAGCGWIGSGQAAGQKHAEATGHGQLSEVVDTRAGAILRRCNARGCDFMGQGDNAARQHSRDTGHKSYLVIEDS</sequence>
<comment type="function">
    <text evidence="6">Hydrolase that can remove conjugated ubiquitin from proteins and may therefore play an important regulatory role at the level of protein turnover by preventing degradation.</text>
</comment>
<dbReference type="EC" id="3.4.19.12" evidence="6"/>
<feature type="domain" description="OTU" evidence="7">
    <location>
        <begin position="118"/>
        <end position="237"/>
    </location>
</feature>
<dbReference type="InterPro" id="IPR038765">
    <property type="entry name" value="Papain-like_cys_pep_sf"/>
</dbReference>
<evidence type="ECO:0000313" key="8">
    <source>
        <dbReference type="EMBL" id="OAA73760.1"/>
    </source>
</evidence>
<evidence type="ECO:0000313" key="9">
    <source>
        <dbReference type="Proteomes" id="UP000076744"/>
    </source>
</evidence>
<dbReference type="GO" id="GO:0005634">
    <property type="term" value="C:nucleus"/>
    <property type="evidence" value="ECO:0007669"/>
    <property type="project" value="TreeGrafter"/>
</dbReference>
<keyword evidence="6" id="KW-0963">Cytoplasm</keyword>
<proteinExistence type="predicted"/>
<dbReference type="AlphaFoldDB" id="A0A168EFX2"/>
<keyword evidence="2" id="KW-0645">Protease</keyword>
<dbReference type="GO" id="GO:0036503">
    <property type="term" value="P:ERAD pathway"/>
    <property type="evidence" value="ECO:0007669"/>
    <property type="project" value="TreeGrafter"/>
</dbReference>
<dbReference type="GO" id="GO:0016579">
    <property type="term" value="P:protein deubiquitination"/>
    <property type="evidence" value="ECO:0007669"/>
    <property type="project" value="TreeGrafter"/>
</dbReference>
<gene>
    <name evidence="8" type="ORF">ISF_00661</name>
</gene>
<dbReference type="Gene3D" id="3.90.70.80">
    <property type="match status" value="1"/>
</dbReference>
<dbReference type="Pfam" id="PF21403">
    <property type="entry name" value="OTU1_UBXL"/>
    <property type="match status" value="1"/>
</dbReference>
<comment type="catalytic activity">
    <reaction evidence="1 6">
        <text>Thiol-dependent hydrolysis of ester, thioester, amide, peptide and isopeptide bonds formed by the C-terminal Gly of ubiquitin (a 76-residue protein attached to proteins as an intracellular targeting signal).</text>
        <dbReference type="EC" id="3.4.19.12"/>
    </reaction>
</comment>
<dbReference type="STRING" id="1081104.A0A168EFX2"/>
<dbReference type="OrthoDB" id="65596at2759"/>
<dbReference type="GO" id="GO:0030968">
    <property type="term" value="P:endoplasmic reticulum unfolded protein response"/>
    <property type="evidence" value="ECO:0007669"/>
    <property type="project" value="TreeGrafter"/>
</dbReference>
<comment type="subcellular location">
    <subcellularLocation>
        <location evidence="6">Cytoplasm</location>
    </subcellularLocation>
</comment>
<comment type="caution">
    <text evidence="8">The sequence shown here is derived from an EMBL/GenBank/DDBJ whole genome shotgun (WGS) entry which is preliminary data.</text>
</comment>
<keyword evidence="9" id="KW-1185">Reference proteome</keyword>